<dbReference type="Proteomes" id="UP000317243">
    <property type="component" value="Unassembled WGS sequence"/>
</dbReference>
<sequence>MSKRNEFKLTADQIQDLRVIEHMAERGMQALGREIDIRNQTGESMDSPRTDSLIQGLVDIGIALTKLREDILAEITMEEPVAVEVSRLVFPSEN</sequence>
<name>A0A5C5X739_9PLAN</name>
<dbReference type="RefSeq" id="WP_146509667.1">
    <property type="nucleotide sequence ID" value="NZ_SIHI01000001.1"/>
</dbReference>
<dbReference type="AlphaFoldDB" id="A0A5C5X739"/>
<protein>
    <submittedName>
        <fullName evidence="1">Uncharacterized protein</fullName>
    </submittedName>
</protein>
<evidence type="ECO:0000313" key="2">
    <source>
        <dbReference type="Proteomes" id="UP000317243"/>
    </source>
</evidence>
<comment type="caution">
    <text evidence="1">The sequence shown here is derived from an EMBL/GenBank/DDBJ whole genome shotgun (WGS) entry which is preliminary data.</text>
</comment>
<keyword evidence="2" id="KW-1185">Reference proteome</keyword>
<dbReference type="EMBL" id="SIHI01000001">
    <property type="protein sequence ID" value="TWT58937.1"/>
    <property type="molecule type" value="Genomic_DNA"/>
</dbReference>
<proteinExistence type="predicted"/>
<evidence type="ECO:0000313" key="1">
    <source>
        <dbReference type="EMBL" id="TWT58937.1"/>
    </source>
</evidence>
<accession>A0A5C5X739</accession>
<reference evidence="1 2" key="1">
    <citation type="submission" date="2019-02" db="EMBL/GenBank/DDBJ databases">
        <title>Deep-cultivation of Planctomycetes and their phenomic and genomic characterization uncovers novel biology.</title>
        <authorList>
            <person name="Wiegand S."/>
            <person name="Jogler M."/>
            <person name="Boedeker C."/>
            <person name="Pinto D."/>
            <person name="Vollmers J."/>
            <person name="Rivas-Marin E."/>
            <person name="Kohn T."/>
            <person name="Peeters S.H."/>
            <person name="Heuer A."/>
            <person name="Rast P."/>
            <person name="Oberbeckmann S."/>
            <person name="Bunk B."/>
            <person name="Jeske O."/>
            <person name="Meyerdierks A."/>
            <person name="Storesund J.E."/>
            <person name="Kallscheuer N."/>
            <person name="Luecker S."/>
            <person name="Lage O.M."/>
            <person name="Pohl T."/>
            <person name="Merkel B.J."/>
            <person name="Hornburger P."/>
            <person name="Mueller R.-W."/>
            <person name="Bruemmer F."/>
            <person name="Labrenz M."/>
            <person name="Spormann A.M."/>
            <person name="Op Den Camp H."/>
            <person name="Overmann J."/>
            <person name="Amann R."/>
            <person name="Jetten M.S.M."/>
            <person name="Mascher T."/>
            <person name="Medema M.H."/>
            <person name="Devos D.P."/>
            <person name="Kaster A.-K."/>
            <person name="Ovreas L."/>
            <person name="Rohde M."/>
            <person name="Galperin M.Y."/>
            <person name="Jogler C."/>
        </authorList>
    </citation>
    <scope>NUCLEOTIDE SEQUENCE [LARGE SCALE GENOMIC DNA]</scope>
    <source>
        <strain evidence="1 2">KOR42</strain>
    </source>
</reference>
<organism evidence="1 2">
    <name type="scientific">Thalassoglobus neptunius</name>
    <dbReference type="NCBI Taxonomy" id="1938619"/>
    <lineage>
        <taxon>Bacteria</taxon>
        <taxon>Pseudomonadati</taxon>
        <taxon>Planctomycetota</taxon>
        <taxon>Planctomycetia</taxon>
        <taxon>Planctomycetales</taxon>
        <taxon>Planctomycetaceae</taxon>
        <taxon>Thalassoglobus</taxon>
    </lineage>
</organism>
<gene>
    <name evidence="1" type="ORF">KOR42_23240</name>
</gene>